<dbReference type="InterPro" id="IPR011990">
    <property type="entry name" value="TPR-like_helical_dom_sf"/>
</dbReference>
<evidence type="ECO:0000256" key="3">
    <source>
        <dbReference type="ARBA" id="ARBA00022777"/>
    </source>
</evidence>
<keyword evidence="5" id="KW-0802">TPR repeat</keyword>
<dbReference type="InterPro" id="IPR011009">
    <property type="entry name" value="Kinase-like_dom_sf"/>
</dbReference>
<evidence type="ECO:0000256" key="4">
    <source>
        <dbReference type="ARBA" id="ARBA00022840"/>
    </source>
</evidence>
<keyword evidence="2 6" id="KW-0547">Nucleotide-binding</keyword>
<keyword evidence="7" id="KW-0472">Membrane</keyword>
<dbReference type="PROSITE" id="PS00107">
    <property type="entry name" value="PROTEIN_KINASE_ATP"/>
    <property type="match status" value="1"/>
</dbReference>
<keyword evidence="10" id="KW-1185">Reference proteome</keyword>
<dbReference type="PROSITE" id="PS50005">
    <property type="entry name" value="TPR"/>
    <property type="match status" value="2"/>
</dbReference>
<evidence type="ECO:0000256" key="2">
    <source>
        <dbReference type="ARBA" id="ARBA00022741"/>
    </source>
</evidence>
<evidence type="ECO:0000313" key="9">
    <source>
        <dbReference type="EMBL" id="WKD50413.1"/>
    </source>
</evidence>
<feature type="binding site" evidence="6">
    <location>
        <position position="45"/>
    </location>
    <ligand>
        <name>ATP</name>
        <dbReference type="ChEBI" id="CHEBI:30616"/>
    </ligand>
</feature>
<evidence type="ECO:0000256" key="6">
    <source>
        <dbReference type="PROSITE-ProRule" id="PRU10141"/>
    </source>
</evidence>
<dbReference type="CDD" id="cd14014">
    <property type="entry name" value="STKc_PknB_like"/>
    <property type="match status" value="1"/>
</dbReference>
<dbReference type="PROSITE" id="PS00108">
    <property type="entry name" value="PROTEIN_KINASE_ST"/>
    <property type="match status" value="1"/>
</dbReference>
<reference evidence="9 10" key="1">
    <citation type="submission" date="2022-05" db="EMBL/GenBank/DDBJ databases">
        <title>Microbulbifer sp. nov., isolated from sponge.</title>
        <authorList>
            <person name="Gao L."/>
        </authorList>
    </citation>
    <scope>NUCLEOTIDE SEQUENCE [LARGE SCALE GENOMIC DNA]</scope>
    <source>
        <strain evidence="9 10">MI-G</strain>
    </source>
</reference>
<feature type="transmembrane region" description="Helical" evidence="7">
    <location>
        <begin position="306"/>
        <end position="328"/>
    </location>
</feature>
<dbReference type="InterPro" id="IPR017441">
    <property type="entry name" value="Protein_kinase_ATP_BS"/>
</dbReference>
<feature type="domain" description="Protein kinase" evidence="8">
    <location>
        <begin position="16"/>
        <end position="273"/>
    </location>
</feature>
<dbReference type="Gene3D" id="1.25.40.10">
    <property type="entry name" value="Tetratricopeptide repeat domain"/>
    <property type="match status" value="1"/>
</dbReference>
<dbReference type="Proteomes" id="UP001321520">
    <property type="component" value="Chromosome"/>
</dbReference>
<evidence type="ECO:0000313" key="10">
    <source>
        <dbReference type="Proteomes" id="UP001321520"/>
    </source>
</evidence>
<keyword evidence="7" id="KW-1133">Transmembrane helix</keyword>
<dbReference type="InterPro" id="IPR000719">
    <property type="entry name" value="Prot_kinase_dom"/>
</dbReference>
<evidence type="ECO:0000256" key="1">
    <source>
        <dbReference type="ARBA" id="ARBA00022679"/>
    </source>
</evidence>
<gene>
    <name evidence="9" type="ORF">M8T91_02975</name>
</gene>
<organism evidence="9 10">
    <name type="scientific">Microbulbifer spongiae</name>
    <dbReference type="NCBI Taxonomy" id="2944933"/>
    <lineage>
        <taxon>Bacteria</taxon>
        <taxon>Pseudomonadati</taxon>
        <taxon>Pseudomonadota</taxon>
        <taxon>Gammaproteobacteria</taxon>
        <taxon>Cellvibrionales</taxon>
        <taxon>Microbulbiferaceae</taxon>
        <taxon>Microbulbifer</taxon>
    </lineage>
</organism>
<dbReference type="SMART" id="SM00028">
    <property type="entry name" value="TPR"/>
    <property type="match status" value="3"/>
</dbReference>
<proteinExistence type="predicted"/>
<feature type="repeat" description="TPR" evidence="5">
    <location>
        <begin position="690"/>
        <end position="723"/>
    </location>
</feature>
<dbReference type="Gene3D" id="1.10.510.10">
    <property type="entry name" value="Transferase(Phosphotransferase) domain 1"/>
    <property type="match status" value="1"/>
</dbReference>
<dbReference type="Pfam" id="PF00069">
    <property type="entry name" value="Pkinase"/>
    <property type="match status" value="1"/>
</dbReference>
<sequence>MDVAALEKTEVYQGRYSVEGTLGAGGMGVIYLAKDIKLGRKVAIKQLRSDLKGDSAEARFRREAQLLARLNHPNIVRLYDVLEDGTRTALVMELVEGVTLREWMREHRASLGEKLDLLMQICKGLDKAHSLGIIHRDLKPENILVTHDGIAKITDFGIAKALDCDQQLTREDHIAGSVQAMSPEQLKGAPMDARSDLFSLGTIAYELLCGKKPFERGELCALAFAQQITSKPHISPQQAWSEIPKPLAALLDRLLAKRPEQRPDSAQQVYEALELVGRHGITGNTQQYSETVTQLLTKPRKKRRHIAALITIISSFLGAGVFGAWQIFMQLPPQYIAILPVQLNGEISIRGEKNPKPLFTAMVRQALTNATAQLKSSALVSHTPNTNTTIEEQLQKLNSRGITDALLARLNCIELRCNIELQRIKVNNHQILKQTSFTVLTDSGQAQKAQHTITNNTTALFPEDYRKKPTTEIKMDSVDYNQYLELLSRLSQNDKLQESDLDLLEELIAKYPRNTNTYRTYAEVAAGIYNATNNSKVLTSTLGILSSAEGSGIDKFVLLEAKLRIKSLGADRKGFESILSKLQSSGYPSALILADFARFQFVQGNYSEGLAYAKQATSLHPTPHNTYLVAINQMATADYDFARSTLQKLNKQWPEYWPALSALGAIELELGNITFAEQAITTIPKSVRTWRTKSNLGTVFFLQGKYSQALSVYQEVLQNSPNNIAIIFHMAEVYLMQGNKAKANEYFNQVILLTNENSPLINWQHRALALAYLGNTASSVALAMKLLREAPENTYTKYTAVQVYALAGEWQSANYYLEQLLSQGMSPEWFNLPAFQLICAQPQTSQAVLNTVCR</sequence>
<dbReference type="Pfam" id="PF14559">
    <property type="entry name" value="TPR_19"/>
    <property type="match status" value="1"/>
</dbReference>
<dbReference type="RefSeq" id="WP_301416673.1">
    <property type="nucleotide sequence ID" value="NZ_CP098023.1"/>
</dbReference>
<dbReference type="SMART" id="SM00220">
    <property type="entry name" value="S_TKc"/>
    <property type="match status" value="1"/>
</dbReference>
<dbReference type="InterPro" id="IPR019734">
    <property type="entry name" value="TPR_rpt"/>
</dbReference>
<dbReference type="Gene3D" id="3.30.200.20">
    <property type="entry name" value="Phosphorylase Kinase, domain 1"/>
    <property type="match status" value="1"/>
</dbReference>
<dbReference type="PANTHER" id="PTHR43289:SF6">
    <property type="entry name" value="SERINE_THREONINE-PROTEIN KINASE NEKL-3"/>
    <property type="match status" value="1"/>
</dbReference>
<evidence type="ECO:0000259" key="8">
    <source>
        <dbReference type="PROSITE" id="PS50011"/>
    </source>
</evidence>
<dbReference type="InterPro" id="IPR008271">
    <property type="entry name" value="Ser/Thr_kinase_AS"/>
</dbReference>
<accession>A0ABY9EBL9</accession>
<keyword evidence="1" id="KW-0808">Transferase</keyword>
<dbReference type="SUPFAM" id="SSF48452">
    <property type="entry name" value="TPR-like"/>
    <property type="match status" value="2"/>
</dbReference>
<dbReference type="PROSITE" id="PS50011">
    <property type="entry name" value="PROTEIN_KINASE_DOM"/>
    <property type="match status" value="1"/>
</dbReference>
<keyword evidence="4 6" id="KW-0067">ATP-binding</keyword>
<evidence type="ECO:0000256" key="7">
    <source>
        <dbReference type="SAM" id="Phobius"/>
    </source>
</evidence>
<keyword evidence="7" id="KW-0812">Transmembrane</keyword>
<dbReference type="EMBL" id="CP098023">
    <property type="protein sequence ID" value="WKD50413.1"/>
    <property type="molecule type" value="Genomic_DNA"/>
</dbReference>
<feature type="repeat" description="TPR" evidence="5">
    <location>
        <begin position="724"/>
        <end position="757"/>
    </location>
</feature>
<dbReference type="GO" id="GO:0016301">
    <property type="term" value="F:kinase activity"/>
    <property type="evidence" value="ECO:0007669"/>
    <property type="project" value="UniProtKB-KW"/>
</dbReference>
<protein>
    <submittedName>
        <fullName evidence="9">Protein kinase</fullName>
    </submittedName>
</protein>
<evidence type="ECO:0000256" key="5">
    <source>
        <dbReference type="PROSITE-ProRule" id="PRU00339"/>
    </source>
</evidence>
<name>A0ABY9EBL9_9GAMM</name>
<dbReference type="SUPFAM" id="SSF56112">
    <property type="entry name" value="Protein kinase-like (PK-like)"/>
    <property type="match status" value="1"/>
</dbReference>
<dbReference type="PANTHER" id="PTHR43289">
    <property type="entry name" value="MITOGEN-ACTIVATED PROTEIN KINASE KINASE KINASE 20-RELATED"/>
    <property type="match status" value="1"/>
</dbReference>
<keyword evidence="3 9" id="KW-0418">Kinase</keyword>